<dbReference type="Proteomes" id="UP001300871">
    <property type="component" value="Unassembled WGS sequence"/>
</dbReference>
<dbReference type="GeneID" id="57969286"/>
<protein>
    <submittedName>
        <fullName evidence="2">SIMPL domain-containing protein</fullName>
    </submittedName>
</protein>
<organism evidence="2 4">
    <name type="scientific">Clostridium symbiosum</name>
    <name type="common">Bacteroides symbiosus</name>
    <dbReference type="NCBI Taxonomy" id="1512"/>
    <lineage>
        <taxon>Bacteria</taxon>
        <taxon>Bacillati</taxon>
        <taxon>Bacillota</taxon>
        <taxon>Clostridia</taxon>
        <taxon>Lachnospirales</taxon>
        <taxon>Lachnospiraceae</taxon>
        <taxon>Otoolea</taxon>
    </lineage>
</organism>
<reference evidence="3" key="2">
    <citation type="submission" date="2023-01" db="EMBL/GenBank/DDBJ databases">
        <title>Human gut microbiome strain richness.</title>
        <authorList>
            <person name="Chen-Liaw A."/>
        </authorList>
    </citation>
    <scope>NUCLEOTIDE SEQUENCE</scope>
    <source>
        <strain evidence="3">B1_m1001713B170214d0_201011</strain>
    </source>
</reference>
<dbReference type="AlphaFoldDB" id="A0AAW5F7C2"/>
<dbReference type="EMBL" id="JAINVB010000001">
    <property type="protein sequence ID" value="MCK0087757.1"/>
    <property type="molecule type" value="Genomic_DNA"/>
</dbReference>
<gene>
    <name evidence="2" type="ORF">K5I21_18110</name>
    <name evidence="3" type="ORF">PM006_01685</name>
</gene>
<reference evidence="2" key="1">
    <citation type="journal article" date="2022" name="Cell Host Microbe">
        <title>Colonization of the live biotherapeutic product VE303 and modulation of the microbiota and metabolites in healthy volunteers.</title>
        <authorList>
            <person name="Dsouza M."/>
            <person name="Menon R."/>
            <person name="Crossette E."/>
            <person name="Bhattarai S.K."/>
            <person name="Schneider J."/>
            <person name="Kim Y.G."/>
            <person name="Reddy S."/>
            <person name="Caballero S."/>
            <person name="Felix C."/>
            <person name="Cornacchione L."/>
            <person name="Hendrickson J."/>
            <person name="Watson A.R."/>
            <person name="Minot S.S."/>
            <person name="Greenfield N."/>
            <person name="Schopf L."/>
            <person name="Szabady R."/>
            <person name="Patarroyo J."/>
            <person name="Smith W."/>
            <person name="Harrison P."/>
            <person name="Kuijper E.J."/>
            <person name="Kelly C.P."/>
            <person name="Olle B."/>
            <person name="Bobilev D."/>
            <person name="Silber J.L."/>
            <person name="Bucci V."/>
            <person name="Roberts B."/>
            <person name="Faith J."/>
            <person name="Norman J.M."/>
        </authorList>
    </citation>
    <scope>NUCLEOTIDE SEQUENCE</scope>
    <source>
        <strain evidence="2">VE303-04</strain>
    </source>
</reference>
<dbReference type="EMBL" id="JAQLGM010000002">
    <property type="protein sequence ID" value="MDB1998920.1"/>
    <property type="molecule type" value="Genomic_DNA"/>
</dbReference>
<dbReference type="GO" id="GO:0006974">
    <property type="term" value="P:DNA damage response"/>
    <property type="evidence" value="ECO:0007669"/>
    <property type="project" value="TreeGrafter"/>
</dbReference>
<dbReference type="Gene3D" id="3.30.70.2970">
    <property type="entry name" value="Protein of unknown function (DUF541), domain 2"/>
    <property type="match status" value="1"/>
</dbReference>
<dbReference type="Gene3D" id="3.30.110.170">
    <property type="entry name" value="Protein of unknown function (DUF541), domain 1"/>
    <property type="match status" value="1"/>
</dbReference>
<feature type="signal peptide" evidence="1">
    <location>
        <begin position="1"/>
        <end position="27"/>
    </location>
</feature>
<comment type="caution">
    <text evidence="2">The sequence shown here is derived from an EMBL/GenBank/DDBJ whole genome shotgun (WGS) entry which is preliminary data.</text>
</comment>
<dbReference type="InterPro" id="IPR052022">
    <property type="entry name" value="26kDa_periplasmic_antigen"/>
</dbReference>
<dbReference type="InterPro" id="IPR007497">
    <property type="entry name" value="SIMPL/DUF541"/>
</dbReference>
<dbReference type="Pfam" id="PF04402">
    <property type="entry name" value="SIMPL"/>
    <property type="match status" value="1"/>
</dbReference>
<proteinExistence type="predicted"/>
<evidence type="ECO:0000313" key="3">
    <source>
        <dbReference type="EMBL" id="MDB1998920.1"/>
    </source>
</evidence>
<evidence type="ECO:0000256" key="1">
    <source>
        <dbReference type="SAM" id="SignalP"/>
    </source>
</evidence>
<dbReference type="RefSeq" id="WP_003505134.1">
    <property type="nucleotide sequence ID" value="NZ_BAABZD010000019.1"/>
</dbReference>
<dbReference type="PANTHER" id="PTHR34387">
    <property type="entry name" value="SLR1258 PROTEIN"/>
    <property type="match status" value="1"/>
</dbReference>
<keyword evidence="1" id="KW-0732">Signal</keyword>
<dbReference type="Proteomes" id="UP001203136">
    <property type="component" value="Unassembled WGS sequence"/>
</dbReference>
<dbReference type="PANTHER" id="PTHR34387:SF2">
    <property type="entry name" value="SLR1258 PROTEIN"/>
    <property type="match status" value="1"/>
</dbReference>
<evidence type="ECO:0000313" key="4">
    <source>
        <dbReference type="Proteomes" id="UP001203136"/>
    </source>
</evidence>
<feature type="chain" id="PRO_5044477452" evidence="1">
    <location>
        <begin position="28"/>
        <end position="247"/>
    </location>
</feature>
<dbReference type="PROSITE" id="PS51257">
    <property type="entry name" value="PROKAR_LIPOPROTEIN"/>
    <property type="match status" value="1"/>
</dbReference>
<accession>A0AAW5F7C2</accession>
<sequence length="247" mass="26217">MNHLKTGLAAVLISAGALTLTACGSTAIPDTINVQNVENNVISVSSREQVKVEPDIAEIIYSVYSQASDAPTCQTQNNSDLDKVLTMLKEQGVEEKSIQTSNYGMSPIYNWEDGKTVSGYEMTTQVTVSDIPIDQVGQLISESVDAGVNSIDSVNYMSSKYNEAYQQALAKAIDAAKVKAQAMADAGGCKLGKIANIREYGDNQSVRYNGYSSGAGAAAKEAAMMDMGVMPGEVEIEANIAVDFSID</sequence>
<evidence type="ECO:0000313" key="2">
    <source>
        <dbReference type="EMBL" id="MCK0087757.1"/>
    </source>
</evidence>
<name>A0AAW5F7C2_CLOSY</name>